<dbReference type="PIRSF" id="PIRSF001338">
    <property type="entry name" value="AIR_carboxylase"/>
    <property type="match status" value="1"/>
</dbReference>
<dbReference type="GO" id="GO:0016829">
    <property type="term" value="F:lyase activity"/>
    <property type="evidence" value="ECO:0007669"/>
    <property type="project" value="UniProtKB-KW"/>
</dbReference>
<dbReference type="Gene3D" id="3.40.50.1970">
    <property type="match status" value="1"/>
</dbReference>
<feature type="binding site" evidence="3 5">
    <location>
        <position position="15"/>
    </location>
    <ligand>
        <name>substrate</name>
    </ligand>
</feature>
<dbReference type="STRING" id="485916.Dtox_0728"/>
<feature type="binding site" evidence="3 5">
    <location>
        <position position="42"/>
    </location>
    <ligand>
        <name>substrate</name>
    </ligand>
</feature>
<evidence type="ECO:0000256" key="5">
    <source>
        <dbReference type="PIRSR" id="PIRSR001338-1"/>
    </source>
</evidence>
<evidence type="ECO:0000256" key="2">
    <source>
        <dbReference type="ARBA" id="ARBA00023235"/>
    </source>
</evidence>
<comment type="similarity">
    <text evidence="3">Belongs to the AIR carboxylase family. Class I subfamily.</text>
</comment>
<gene>
    <name evidence="3" type="primary">purE</name>
    <name evidence="7" type="ordered locus">Dtox_0728</name>
</gene>
<evidence type="ECO:0000256" key="1">
    <source>
        <dbReference type="ARBA" id="ARBA00022755"/>
    </source>
</evidence>
<proteinExistence type="inferred from homology"/>
<keyword evidence="8" id="KW-1185">Reference proteome</keyword>
<feature type="domain" description="PurE" evidence="6">
    <location>
        <begin position="4"/>
        <end position="153"/>
    </location>
</feature>
<dbReference type="eggNOG" id="COG0041">
    <property type="taxonomic scope" value="Bacteria"/>
</dbReference>
<reference evidence="7 8" key="1">
    <citation type="journal article" date="2009" name="Stand. Genomic Sci.">
        <title>Complete genome sequence of Desulfotomaculum acetoxidans type strain (5575).</title>
        <authorList>
            <person name="Spring S."/>
            <person name="Lapidus A."/>
            <person name="Schroder M."/>
            <person name="Gleim D."/>
            <person name="Sims D."/>
            <person name="Meincke L."/>
            <person name="Glavina Del Rio T."/>
            <person name="Tice H."/>
            <person name="Copeland A."/>
            <person name="Cheng J.F."/>
            <person name="Lucas S."/>
            <person name="Chen F."/>
            <person name="Nolan M."/>
            <person name="Bruce D."/>
            <person name="Goodwin L."/>
            <person name="Pitluck S."/>
            <person name="Ivanova N."/>
            <person name="Mavromatis K."/>
            <person name="Mikhailova N."/>
            <person name="Pati A."/>
            <person name="Chen A."/>
            <person name="Palaniappan K."/>
            <person name="Land M."/>
            <person name="Hauser L."/>
            <person name="Chang Y.J."/>
            <person name="Jeffries C.D."/>
            <person name="Chain P."/>
            <person name="Saunders E."/>
            <person name="Brettin T."/>
            <person name="Detter J.C."/>
            <person name="Goker M."/>
            <person name="Bristow J."/>
            <person name="Eisen J.A."/>
            <person name="Markowitz V."/>
            <person name="Hugenholtz P."/>
            <person name="Kyrpides N.C."/>
            <person name="Klenk H.P."/>
            <person name="Han C."/>
        </authorList>
    </citation>
    <scope>NUCLEOTIDE SEQUENCE [LARGE SCALE GENOMIC DNA]</scope>
    <source>
        <strain evidence="8">ATCC 49208 / DSM 771 / VKM B-1644</strain>
    </source>
</reference>
<protein>
    <recommendedName>
        <fullName evidence="3 4">N5-carboxyaminoimidazole ribonucleotide mutase</fullName>
        <shortName evidence="3 4">N5-CAIR mutase</shortName>
        <ecNumber evidence="3 4">5.4.99.18</ecNumber>
    </recommendedName>
    <alternativeName>
        <fullName evidence="3">5-(carboxyamino)imidazole ribonucleotide mutase</fullName>
    </alternativeName>
</protein>
<keyword evidence="7" id="KW-0456">Lyase</keyword>
<dbReference type="SMART" id="SM01001">
    <property type="entry name" value="AIRC"/>
    <property type="match status" value="1"/>
</dbReference>
<keyword evidence="2 3" id="KW-0413">Isomerase</keyword>
<evidence type="ECO:0000313" key="8">
    <source>
        <dbReference type="Proteomes" id="UP000002217"/>
    </source>
</evidence>
<organism evidence="7 8">
    <name type="scientific">Desulfofarcimen acetoxidans (strain ATCC 49208 / DSM 771 / KCTC 5769 / VKM B-1644 / 5575)</name>
    <name type="common">Desulfotomaculum acetoxidans</name>
    <dbReference type="NCBI Taxonomy" id="485916"/>
    <lineage>
        <taxon>Bacteria</taxon>
        <taxon>Bacillati</taxon>
        <taxon>Bacillota</taxon>
        <taxon>Clostridia</taxon>
        <taxon>Eubacteriales</taxon>
        <taxon>Peptococcaceae</taxon>
        <taxon>Desulfofarcimen</taxon>
    </lineage>
</organism>
<dbReference type="InterPro" id="IPR033747">
    <property type="entry name" value="PurE_ClassI"/>
</dbReference>
<dbReference type="HOGENOM" id="CLU_094982_2_0_9"/>
<dbReference type="Proteomes" id="UP000002217">
    <property type="component" value="Chromosome"/>
</dbReference>
<dbReference type="EMBL" id="CP001720">
    <property type="protein sequence ID" value="ACV61642.1"/>
    <property type="molecule type" value="Genomic_DNA"/>
</dbReference>
<evidence type="ECO:0000259" key="6">
    <source>
        <dbReference type="SMART" id="SM01001"/>
    </source>
</evidence>
<dbReference type="UniPathway" id="UPA00074">
    <property type="reaction ID" value="UER00943"/>
</dbReference>
<evidence type="ECO:0000256" key="3">
    <source>
        <dbReference type="HAMAP-Rule" id="MF_01929"/>
    </source>
</evidence>
<name>C8W1J7_DESAS</name>
<comment type="catalytic activity">
    <reaction evidence="3 4">
        <text>5-carboxyamino-1-(5-phospho-D-ribosyl)imidazole + H(+) = 5-amino-1-(5-phospho-D-ribosyl)imidazole-4-carboxylate</text>
        <dbReference type="Rhea" id="RHEA:13193"/>
        <dbReference type="ChEBI" id="CHEBI:15378"/>
        <dbReference type="ChEBI" id="CHEBI:58730"/>
        <dbReference type="ChEBI" id="CHEBI:77657"/>
        <dbReference type="EC" id="5.4.99.18"/>
    </reaction>
</comment>
<dbReference type="GO" id="GO:0034023">
    <property type="term" value="F:5-(carboxyamino)imidazole ribonucleotide mutase activity"/>
    <property type="evidence" value="ECO:0007669"/>
    <property type="project" value="UniProtKB-UniRule"/>
</dbReference>
<dbReference type="Pfam" id="PF00731">
    <property type="entry name" value="AIRC"/>
    <property type="match status" value="1"/>
</dbReference>
<keyword evidence="1 3" id="KW-0658">Purine biosynthesis</keyword>
<comment type="function">
    <text evidence="3 4">Catalyzes the conversion of N5-carboxyaminoimidazole ribonucleotide (N5-CAIR) to 4-carboxy-5-aminoimidazole ribonucleotide (CAIR).</text>
</comment>
<dbReference type="PANTHER" id="PTHR23046">
    <property type="entry name" value="PHOSPHORIBOSYLAMINOIMIDAZOLE CARBOXYLASE CATALYTIC SUBUNIT"/>
    <property type="match status" value="1"/>
</dbReference>
<dbReference type="EC" id="5.4.99.18" evidence="3 4"/>
<dbReference type="NCBIfam" id="TIGR01162">
    <property type="entry name" value="purE"/>
    <property type="match status" value="1"/>
</dbReference>
<evidence type="ECO:0000256" key="4">
    <source>
        <dbReference type="PIRNR" id="PIRNR001338"/>
    </source>
</evidence>
<comment type="pathway">
    <text evidence="3 4">Purine metabolism; IMP biosynthesis via de novo pathway; 5-amino-1-(5-phospho-D-ribosyl)imidazole-4-carboxylate from 5-amino-1-(5-phospho-D-ribosyl)imidazole (N5-CAIR route): step 2/2.</text>
</comment>
<dbReference type="SUPFAM" id="SSF52255">
    <property type="entry name" value="N5-CAIR mutase (phosphoribosylaminoimidazole carboxylase, PurE)"/>
    <property type="match status" value="1"/>
</dbReference>
<dbReference type="AlphaFoldDB" id="C8W1J7"/>
<dbReference type="InterPro" id="IPR000031">
    <property type="entry name" value="PurE_dom"/>
</dbReference>
<feature type="binding site" evidence="3 5">
    <location>
        <position position="12"/>
    </location>
    <ligand>
        <name>substrate</name>
    </ligand>
</feature>
<accession>C8W1J7</accession>
<dbReference type="KEGG" id="dae:Dtox_0728"/>
<sequence length="175" mass="17946">MSQPMVGIVMGSDSDLPVMKACADMLDKFGIAYEVIISSAHRVPEKTAAYAASAESRGLAVIVAGAGGAAHLPGVIAALTPLPVIGVPIKSGALEGVDALYAIVQMPAGIPVATVAINGAQNAGILAAQIIGTGDAGVRARVKAYKEDLSRHVESKNKRLSEIGIEEYLKEKTGR</sequence>
<dbReference type="RefSeq" id="WP_015756360.1">
    <property type="nucleotide sequence ID" value="NC_013216.1"/>
</dbReference>
<dbReference type="InterPro" id="IPR024694">
    <property type="entry name" value="PurE_prokaryotes"/>
</dbReference>
<dbReference type="GO" id="GO:0006189">
    <property type="term" value="P:'de novo' IMP biosynthetic process"/>
    <property type="evidence" value="ECO:0007669"/>
    <property type="project" value="UniProtKB-UniRule"/>
</dbReference>
<dbReference type="OrthoDB" id="9791908at2"/>
<dbReference type="HAMAP" id="MF_01929">
    <property type="entry name" value="PurE_classI"/>
    <property type="match status" value="1"/>
</dbReference>
<dbReference type="PANTHER" id="PTHR23046:SF2">
    <property type="entry name" value="PHOSPHORIBOSYLAMINOIMIDAZOLE CARBOXYLASE"/>
    <property type="match status" value="1"/>
</dbReference>
<evidence type="ECO:0000313" key="7">
    <source>
        <dbReference type="EMBL" id="ACV61642.1"/>
    </source>
</evidence>